<gene>
    <name evidence="1" type="ORF">ACFQBQ_00745</name>
</gene>
<dbReference type="RefSeq" id="WP_263372092.1">
    <property type="nucleotide sequence ID" value="NZ_JAGSYD010000004.1"/>
</dbReference>
<dbReference type="Proteomes" id="UP001596391">
    <property type="component" value="Unassembled WGS sequence"/>
</dbReference>
<dbReference type="Gene3D" id="4.10.410.40">
    <property type="match status" value="1"/>
</dbReference>
<organism evidence="1 2">
    <name type="scientific">Granulicella cerasi</name>
    <dbReference type="NCBI Taxonomy" id="741063"/>
    <lineage>
        <taxon>Bacteria</taxon>
        <taxon>Pseudomonadati</taxon>
        <taxon>Acidobacteriota</taxon>
        <taxon>Terriglobia</taxon>
        <taxon>Terriglobales</taxon>
        <taxon>Acidobacteriaceae</taxon>
        <taxon>Granulicella</taxon>
    </lineage>
</organism>
<evidence type="ECO:0000313" key="1">
    <source>
        <dbReference type="EMBL" id="MFC6644140.1"/>
    </source>
</evidence>
<accession>A0ABW1Z3L0</accession>
<comment type="caution">
    <text evidence="1">The sequence shown here is derived from an EMBL/GenBank/DDBJ whole genome shotgun (WGS) entry which is preliminary data.</text>
</comment>
<name>A0ABW1Z3L0_9BACT</name>
<keyword evidence="2" id="KW-1185">Reference proteome</keyword>
<dbReference type="EMBL" id="JBHSWI010000001">
    <property type="protein sequence ID" value="MFC6644140.1"/>
    <property type="molecule type" value="Genomic_DNA"/>
</dbReference>
<protein>
    <submittedName>
        <fullName evidence="1">Uncharacterized protein</fullName>
    </submittedName>
</protein>
<sequence>MATSSSTFILGFGSTLSIATSSTGTATPVNQLSKITYTAEKADYIDVTTLSSPSAAAGGPVVKESAPGTITPGTASVTGILDPAGDPGQVMVSASFDTQTLLYFTHQFAPASSQTTGAKRTFTGYISEKPTMDASLTDAVNFNFSIQVTGVIAYTPGS</sequence>
<evidence type="ECO:0000313" key="2">
    <source>
        <dbReference type="Proteomes" id="UP001596391"/>
    </source>
</evidence>
<proteinExistence type="predicted"/>
<reference evidence="2" key="1">
    <citation type="journal article" date="2019" name="Int. J. Syst. Evol. Microbiol.">
        <title>The Global Catalogue of Microorganisms (GCM) 10K type strain sequencing project: providing services to taxonomists for standard genome sequencing and annotation.</title>
        <authorList>
            <consortium name="The Broad Institute Genomics Platform"/>
            <consortium name="The Broad Institute Genome Sequencing Center for Infectious Disease"/>
            <person name="Wu L."/>
            <person name="Ma J."/>
        </authorList>
    </citation>
    <scope>NUCLEOTIDE SEQUENCE [LARGE SCALE GENOMIC DNA]</scope>
    <source>
        <strain evidence="2">CGMCC 1.16026</strain>
    </source>
</reference>